<sequence length="44" mass="4915">MGTDAGRIAPLRGTRPLGGARPRRRARSPRRTRGHCRRPPAGRR</sequence>
<accession>A0A7W5V8F2</accession>
<feature type="region of interest" description="Disordered" evidence="1">
    <location>
        <begin position="1"/>
        <end position="44"/>
    </location>
</feature>
<feature type="compositionally biased region" description="Basic residues" evidence="1">
    <location>
        <begin position="21"/>
        <end position="44"/>
    </location>
</feature>
<protein>
    <submittedName>
        <fullName evidence="2">Uncharacterized protein</fullName>
    </submittedName>
</protein>
<dbReference type="AlphaFoldDB" id="A0A7W5V8F2"/>
<name>A0A7W5V8F2_9ACTN</name>
<organism evidence="2 3">
    <name type="scientific">Nonomuraea dietziae</name>
    <dbReference type="NCBI Taxonomy" id="65515"/>
    <lineage>
        <taxon>Bacteria</taxon>
        <taxon>Bacillati</taxon>
        <taxon>Actinomycetota</taxon>
        <taxon>Actinomycetes</taxon>
        <taxon>Streptosporangiales</taxon>
        <taxon>Streptosporangiaceae</taxon>
        <taxon>Nonomuraea</taxon>
    </lineage>
</organism>
<proteinExistence type="predicted"/>
<evidence type="ECO:0000313" key="3">
    <source>
        <dbReference type="Proteomes" id="UP000579945"/>
    </source>
</evidence>
<evidence type="ECO:0000256" key="1">
    <source>
        <dbReference type="SAM" id="MobiDB-lite"/>
    </source>
</evidence>
<reference evidence="2 3" key="1">
    <citation type="submission" date="2020-08" db="EMBL/GenBank/DDBJ databases">
        <title>Sequencing the genomes of 1000 actinobacteria strains.</title>
        <authorList>
            <person name="Klenk H.-P."/>
        </authorList>
    </citation>
    <scope>NUCLEOTIDE SEQUENCE [LARGE SCALE GENOMIC DNA]</scope>
    <source>
        <strain evidence="2 3">DSM 44320</strain>
    </source>
</reference>
<evidence type="ECO:0000313" key="2">
    <source>
        <dbReference type="EMBL" id="MBB3726870.1"/>
    </source>
</evidence>
<dbReference type="Proteomes" id="UP000579945">
    <property type="component" value="Unassembled WGS sequence"/>
</dbReference>
<keyword evidence="3" id="KW-1185">Reference proteome</keyword>
<comment type="caution">
    <text evidence="2">The sequence shown here is derived from an EMBL/GenBank/DDBJ whole genome shotgun (WGS) entry which is preliminary data.</text>
</comment>
<feature type="compositionally biased region" description="Low complexity" evidence="1">
    <location>
        <begin position="10"/>
        <end position="20"/>
    </location>
</feature>
<gene>
    <name evidence="2" type="ORF">FHR33_002730</name>
</gene>
<dbReference type="EMBL" id="JACIBV010000001">
    <property type="protein sequence ID" value="MBB3726870.1"/>
    <property type="molecule type" value="Genomic_DNA"/>
</dbReference>